<dbReference type="InterPro" id="IPR036291">
    <property type="entry name" value="NAD(P)-bd_dom_sf"/>
</dbReference>
<dbReference type="GO" id="GO:0006571">
    <property type="term" value="P:tyrosine biosynthetic process"/>
    <property type="evidence" value="ECO:0007669"/>
    <property type="project" value="InterPro"/>
</dbReference>
<proteinExistence type="inferred from homology"/>
<reference evidence="5" key="1">
    <citation type="journal article" date="2021" name="PeerJ">
        <title>Extensive microbial diversity within the chicken gut microbiome revealed by metagenomics and culture.</title>
        <authorList>
            <person name="Gilroy R."/>
            <person name="Ravi A."/>
            <person name="Getino M."/>
            <person name="Pursley I."/>
            <person name="Horton D.L."/>
            <person name="Alikhan N.F."/>
            <person name="Baker D."/>
            <person name="Gharbi K."/>
            <person name="Hall N."/>
            <person name="Watson M."/>
            <person name="Adriaenssens E.M."/>
            <person name="Foster-Nyarko E."/>
            <person name="Jarju S."/>
            <person name="Secka A."/>
            <person name="Antonio M."/>
            <person name="Oren A."/>
            <person name="Chaudhuri R.R."/>
            <person name="La Ragione R."/>
            <person name="Hildebrand F."/>
            <person name="Pallen M.J."/>
        </authorList>
    </citation>
    <scope>NUCLEOTIDE SEQUENCE</scope>
    <source>
        <strain evidence="5">CHK156-179</strain>
    </source>
</reference>
<comment type="caution">
    <text evidence="5">The sequence shown here is derived from an EMBL/GenBank/DDBJ whole genome shotgun (WGS) entry which is preliminary data.</text>
</comment>
<dbReference type="InterPro" id="IPR050812">
    <property type="entry name" value="Preph/Arog_dehydrog"/>
</dbReference>
<dbReference type="SUPFAM" id="SSF48179">
    <property type="entry name" value="6-phosphogluconate dehydrogenase C-terminal domain-like"/>
    <property type="match status" value="1"/>
</dbReference>
<protein>
    <submittedName>
        <fullName evidence="5">Prephenate dehydrogenase</fullName>
    </submittedName>
</protein>
<dbReference type="Pfam" id="PF02153">
    <property type="entry name" value="PDH_N"/>
    <property type="match status" value="1"/>
</dbReference>
<evidence type="ECO:0000259" key="4">
    <source>
        <dbReference type="PROSITE" id="PS51176"/>
    </source>
</evidence>
<dbReference type="GO" id="GO:0008977">
    <property type="term" value="F:prephenate dehydrogenase (NAD+) activity"/>
    <property type="evidence" value="ECO:0007669"/>
    <property type="project" value="InterPro"/>
</dbReference>
<dbReference type="InterPro" id="IPR008927">
    <property type="entry name" value="6-PGluconate_DH-like_C_sf"/>
</dbReference>
<dbReference type="Proteomes" id="UP000824221">
    <property type="component" value="Unassembled WGS sequence"/>
</dbReference>
<evidence type="ECO:0000256" key="2">
    <source>
        <dbReference type="ARBA" id="ARBA00023002"/>
    </source>
</evidence>
<evidence type="ECO:0000256" key="3">
    <source>
        <dbReference type="ARBA" id="ARBA00029440"/>
    </source>
</evidence>
<evidence type="ECO:0000256" key="1">
    <source>
        <dbReference type="ARBA" id="ARBA00007964"/>
    </source>
</evidence>
<dbReference type="InterPro" id="IPR046826">
    <property type="entry name" value="PDH_N"/>
</dbReference>
<dbReference type="PROSITE" id="PS51176">
    <property type="entry name" value="PDH_ADH"/>
    <property type="match status" value="1"/>
</dbReference>
<dbReference type="SUPFAM" id="SSF51735">
    <property type="entry name" value="NAD(P)-binding Rossmann-fold domains"/>
    <property type="match status" value="1"/>
</dbReference>
<gene>
    <name evidence="5" type="ORF">H9797_01190</name>
</gene>
<reference evidence="5" key="2">
    <citation type="submission" date="2021-04" db="EMBL/GenBank/DDBJ databases">
        <authorList>
            <person name="Gilroy R."/>
        </authorList>
    </citation>
    <scope>NUCLEOTIDE SEQUENCE</scope>
    <source>
        <strain evidence="5">CHK156-179</strain>
    </source>
</reference>
<comment type="similarity">
    <text evidence="1">Belongs to the prephenate/arogenate dehydrogenase family.</text>
</comment>
<accession>A0A9D2KGB2</accession>
<comment type="pathway">
    <text evidence="3">Amino-acid biosynthesis.</text>
</comment>
<dbReference type="PANTHER" id="PTHR21363">
    <property type="entry name" value="PREPHENATE DEHYDROGENASE"/>
    <property type="match status" value="1"/>
</dbReference>
<dbReference type="Gene3D" id="1.10.3660.10">
    <property type="entry name" value="6-phosphogluconate dehydrogenase C-terminal like domain"/>
    <property type="match status" value="1"/>
</dbReference>
<organism evidence="5 6">
    <name type="scientific">Candidatus Gallimonas gallistercoris</name>
    <dbReference type="NCBI Taxonomy" id="2838602"/>
    <lineage>
        <taxon>Bacteria</taxon>
        <taxon>Bacillati</taxon>
        <taxon>Bacillota</taxon>
        <taxon>Clostridia</taxon>
        <taxon>Candidatus Gallimonas</taxon>
    </lineage>
</organism>
<dbReference type="GO" id="GO:0070403">
    <property type="term" value="F:NAD+ binding"/>
    <property type="evidence" value="ECO:0007669"/>
    <property type="project" value="InterPro"/>
</dbReference>
<name>A0A9D2KGB2_9FIRM</name>
<dbReference type="InterPro" id="IPR046825">
    <property type="entry name" value="PDH_C"/>
</dbReference>
<keyword evidence="2" id="KW-0560">Oxidoreductase</keyword>
<dbReference type="AlphaFoldDB" id="A0A9D2KGB2"/>
<dbReference type="InterPro" id="IPR003099">
    <property type="entry name" value="Prephen_DH"/>
</dbReference>
<dbReference type="GO" id="GO:0004665">
    <property type="term" value="F:prephenate dehydrogenase (NADP+) activity"/>
    <property type="evidence" value="ECO:0007669"/>
    <property type="project" value="InterPro"/>
</dbReference>
<dbReference type="EMBL" id="DXAJ01000023">
    <property type="protein sequence ID" value="HJA01983.1"/>
    <property type="molecule type" value="Genomic_DNA"/>
</dbReference>
<sequence>MKIVIYGLGIIGASLAAALKDAGHVVLGKNRSRGPIEYALEHEMIEGEATSYEGADAVFVALPPDATMKELDEGDFPEGCIVCDICGVKEAVEQAVYSRPRKYRYVGTHPMAGKETSGILSASRDLYKGKNLVITRAAGTDESALERVRALGRDAGFSRIVECSAREHDEKIALTSQLAHIVSNAYGKSPLALDVKGFTGGSFQDMTRVGGVDETLWTDLYFYDREPLFNELSSLIARLEEYRDALSSNDKEKMRALLKEGRLAHDKFFSEK</sequence>
<dbReference type="Pfam" id="PF20463">
    <property type="entry name" value="PDH_C"/>
    <property type="match status" value="1"/>
</dbReference>
<evidence type="ECO:0000313" key="6">
    <source>
        <dbReference type="Proteomes" id="UP000824221"/>
    </source>
</evidence>
<dbReference type="PANTHER" id="PTHR21363:SF0">
    <property type="entry name" value="PREPHENATE DEHYDROGENASE [NADP(+)]"/>
    <property type="match status" value="1"/>
</dbReference>
<feature type="domain" description="Prephenate/arogenate dehydrogenase" evidence="4">
    <location>
        <begin position="1"/>
        <end position="272"/>
    </location>
</feature>
<evidence type="ECO:0000313" key="5">
    <source>
        <dbReference type="EMBL" id="HJA01983.1"/>
    </source>
</evidence>
<dbReference type="Gene3D" id="3.40.50.720">
    <property type="entry name" value="NAD(P)-binding Rossmann-like Domain"/>
    <property type="match status" value="1"/>
</dbReference>